<dbReference type="PRINTS" id="PR00412">
    <property type="entry name" value="EPOXHYDRLASE"/>
</dbReference>
<dbReference type="EMBL" id="LN721931">
    <property type="protein sequence ID" value="CEP09598.1"/>
    <property type="molecule type" value="Genomic_DNA"/>
</dbReference>
<dbReference type="GO" id="GO:0016787">
    <property type="term" value="F:hydrolase activity"/>
    <property type="evidence" value="ECO:0007669"/>
    <property type="project" value="UniProtKB-KW"/>
</dbReference>
<dbReference type="PANTHER" id="PTHR43329">
    <property type="entry name" value="EPOXIDE HYDROLASE"/>
    <property type="match status" value="1"/>
</dbReference>
<dbReference type="Pfam" id="PF00561">
    <property type="entry name" value="Abhydrolase_1"/>
    <property type="match status" value="1"/>
</dbReference>
<organism evidence="5 6">
    <name type="scientific">Parasitella parasitica</name>
    <dbReference type="NCBI Taxonomy" id="35722"/>
    <lineage>
        <taxon>Eukaryota</taxon>
        <taxon>Fungi</taxon>
        <taxon>Fungi incertae sedis</taxon>
        <taxon>Mucoromycota</taxon>
        <taxon>Mucoromycotina</taxon>
        <taxon>Mucoromycetes</taxon>
        <taxon>Mucorales</taxon>
        <taxon>Mucorineae</taxon>
        <taxon>Mucoraceae</taxon>
        <taxon>Parasitella</taxon>
    </lineage>
</organism>
<feature type="region of interest" description="Disordered" evidence="3">
    <location>
        <begin position="194"/>
        <end position="214"/>
    </location>
</feature>
<dbReference type="InterPro" id="IPR029058">
    <property type="entry name" value="AB_hydrolase_fold"/>
</dbReference>
<evidence type="ECO:0000256" key="1">
    <source>
        <dbReference type="ARBA" id="ARBA00022801"/>
    </source>
</evidence>
<proteinExistence type="inferred from homology"/>
<dbReference type="OrthoDB" id="408373at2759"/>
<dbReference type="Gene3D" id="3.40.50.1820">
    <property type="entry name" value="alpha/beta hydrolase"/>
    <property type="match status" value="1"/>
</dbReference>
<evidence type="ECO:0000259" key="4">
    <source>
        <dbReference type="Pfam" id="PF00561"/>
    </source>
</evidence>
<comment type="similarity">
    <text evidence="2">Belongs to the AB hydrolase superfamily. Epoxide hydrolase family.</text>
</comment>
<dbReference type="AlphaFoldDB" id="A0A0B7N2H7"/>
<reference evidence="5 6" key="1">
    <citation type="submission" date="2014-09" db="EMBL/GenBank/DDBJ databases">
        <authorList>
            <person name="Ellenberger Sabrina"/>
        </authorList>
    </citation>
    <scope>NUCLEOTIDE SEQUENCE [LARGE SCALE GENOMIC DNA]</scope>
    <source>
        <strain evidence="5 6">CBS 412.66</strain>
    </source>
</reference>
<protein>
    <recommendedName>
        <fullName evidence="4">AB hydrolase-1 domain-containing protein</fullName>
    </recommendedName>
</protein>
<evidence type="ECO:0000256" key="2">
    <source>
        <dbReference type="ARBA" id="ARBA00038334"/>
    </source>
</evidence>
<dbReference type="InterPro" id="IPR000639">
    <property type="entry name" value="Epox_hydrolase-like"/>
</dbReference>
<dbReference type="Proteomes" id="UP000054107">
    <property type="component" value="Unassembled WGS sequence"/>
</dbReference>
<evidence type="ECO:0000256" key="3">
    <source>
        <dbReference type="SAM" id="MobiDB-lite"/>
    </source>
</evidence>
<keyword evidence="6" id="KW-1185">Reference proteome</keyword>
<name>A0A0B7N2H7_9FUNG</name>
<evidence type="ECO:0000313" key="6">
    <source>
        <dbReference type="Proteomes" id="UP000054107"/>
    </source>
</evidence>
<feature type="domain" description="AB hydrolase-1" evidence="4">
    <location>
        <begin position="34"/>
        <end position="303"/>
    </location>
</feature>
<keyword evidence="1" id="KW-0378">Hydrolase</keyword>
<dbReference type="SUPFAM" id="SSF53474">
    <property type="entry name" value="alpha/beta-Hydrolases"/>
    <property type="match status" value="1"/>
</dbReference>
<dbReference type="PRINTS" id="PR00111">
    <property type="entry name" value="ABHYDROLASE"/>
</dbReference>
<accession>A0A0B7N2H7</accession>
<sequence length="350" mass="40201">MLDKYDPSTYNHQYAKINGIRMHYVDENKSSSKALLLIHGWPDLWIGWREQIAFLAELGYRVIVPSLRGFGETDGPADPAEYGFGTISNDLVGLLDHLEIPTVTVIGHDWGGAVTWRFGQFYPNRVRALASFCTPYTAPAKQDVTLEQIVQVLPNFKYQLYLNTPEAEKDINENVGKFFRRIFRPVTDMAGQPMIDPKTGKLAEGRPDRPRSEKVPEKVMDYYIEWYTKQGARGGLNWYKQTHNNFVQCKDLDPIIRKPSMMVIAELDKALPPSMATKMPDFIPGVKMHFVAGSGHWILWEKPDECNKFLKDFLAEVDPITSNKLNAEPFYFQYKRFGSEYDCWVANEQV</sequence>
<evidence type="ECO:0000313" key="5">
    <source>
        <dbReference type="EMBL" id="CEP09598.1"/>
    </source>
</evidence>
<gene>
    <name evidence="5" type="primary">PARPA_03127.1 scaffold 6726</name>
</gene>
<dbReference type="InterPro" id="IPR000073">
    <property type="entry name" value="AB_hydrolase_1"/>
</dbReference>
<feature type="compositionally biased region" description="Basic and acidic residues" evidence="3">
    <location>
        <begin position="198"/>
        <end position="214"/>
    </location>
</feature>
<dbReference type="STRING" id="35722.A0A0B7N2H7"/>